<dbReference type="GO" id="GO:0097527">
    <property type="term" value="P:necroptotic signaling pathway"/>
    <property type="evidence" value="ECO:0007669"/>
    <property type="project" value="TreeGrafter"/>
</dbReference>
<dbReference type="Proteomes" id="UP000515145">
    <property type="component" value="Chromosome 15"/>
</dbReference>
<protein>
    <submittedName>
        <fullName evidence="11">Tumor necrosis factor receptor superfamily member 6</fullName>
    </submittedName>
</protein>
<evidence type="ECO:0000256" key="2">
    <source>
        <dbReference type="ARBA" id="ARBA00022729"/>
    </source>
</evidence>
<evidence type="ECO:0000313" key="10">
    <source>
        <dbReference type="Proteomes" id="UP000515145"/>
    </source>
</evidence>
<keyword evidence="11" id="KW-0675">Receptor</keyword>
<dbReference type="PROSITE" id="PS50050">
    <property type="entry name" value="TNFR_NGFR_2"/>
    <property type="match status" value="2"/>
</dbReference>
<keyword evidence="3" id="KW-0677">Repeat</keyword>
<name>A0A6P7JT73_9TELE</name>
<evidence type="ECO:0000259" key="9">
    <source>
        <dbReference type="PROSITE" id="PS50050"/>
    </source>
</evidence>
<evidence type="ECO:0000313" key="11">
    <source>
        <dbReference type="RefSeq" id="XP_028280042.1"/>
    </source>
</evidence>
<dbReference type="GO" id="GO:0006924">
    <property type="term" value="P:activation-induced cell death of T cells"/>
    <property type="evidence" value="ECO:0007669"/>
    <property type="project" value="TreeGrafter"/>
</dbReference>
<evidence type="ECO:0000256" key="5">
    <source>
        <dbReference type="ARBA" id="ARBA00023180"/>
    </source>
</evidence>
<feature type="transmembrane region" description="Helical" evidence="7">
    <location>
        <begin position="35"/>
        <end position="53"/>
    </location>
</feature>
<dbReference type="GO" id="GO:0005031">
    <property type="term" value="F:tumor necrosis factor receptor activity"/>
    <property type="evidence" value="ECO:0007669"/>
    <property type="project" value="TreeGrafter"/>
</dbReference>
<keyword evidence="7" id="KW-1133">Transmembrane helix</keyword>
<dbReference type="AlphaFoldDB" id="A0A6P7JT73"/>
<dbReference type="GO" id="GO:0043066">
    <property type="term" value="P:negative regulation of apoptotic process"/>
    <property type="evidence" value="ECO:0007669"/>
    <property type="project" value="TreeGrafter"/>
</dbReference>
<dbReference type="RefSeq" id="XP_028280042.1">
    <property type="nucleotide sequence ID" value="XM_028424241.1"/>
</dbReference>
<dbReference type="GO" id="GO:0009897">
    <property type="term" value="C:external side of plasma membrane"/>
    <property type="evidence" value="ECO:0007669"/>
    <property type="project" value="TreeGrafter"/>
</dbReference>
<feature type="repeat" description="TNFR-Cys" evidence="6">
    <location>
        <begin position="104"/>
        <end position="147"/>
    </location>
</feature>
<proteinExistence type="predicted"/>
<feature type="domain" description="TNFR-Cys" evidence="9">
    <location>
        <begin position="104"/>
        <end position="147"/>
    </location>
</feature>
<dbReference type="SMART" id="SM00208">
    <property type="entry name" value="TNFR"/>
    <property type="match status" value="3"/>
</dbReference>
<sequence>MRMRNPQQQQQQQGGLNSVCDEQCRCRMAPDRSTLSAWTIIVLFFVAASLTSASSRVHLRGKRQAGCQDGSYTHEGRTCCMCAAGLRLVKHCTATSPNDGKCSICEPNTYNSLPNYKETCEPCKSCSQPSANMEVAEPCTAARNTKCRCKTGYYCSSDTDCIACHPCKECGDAGVKTACNATSDAVCNDESQANHTAIIVSVVIIIIIFAIAFAGALYLFFRKRQHSNEPQPAEQVDPLLPQLKGLELQPLLPDLAEVLGWKTMKEVAMRTGMLNTAIESCRQNHPGNAQEQTLELLSTWVERQGREAPEKLITTLHTSRERMKEERVRKIFSDKLDDKV</sequence>
<dbReference type="Gene3D" id="2.10.50.10">
    <property type="entry name" value="Tumor Necrosis Factor Receptor, subunit A, domain 2"/>
    <property type="match status" value="2"/>
</dbReference>
<dbReference type="SUPFAM" id="SSF47986">
    <property type="entry name" value="DEATH domain"/>
    <property type="match status" value="1"/>
</dbReference>
<keyword evidence="7" id="KW-0812">Transmembrane</keyword>
<feature type="disulfide bond" evidence="6">
    <location>
        <begin position="105"/>
        <end position="120"/>
    </location>
</feature>
<feature type="transmembrane region" description="Helical" evidence="7">
    <location>
        <begin position="197"/>
        <end position="221"/>
    </location>
</feature>
<accession>A0A6P7JT73</accession>
<dbReference type="Gene3D" id="1.10.533.10">
    <property type="entry name" value="Death Domain, Fas"/>
    <property type="match status" value="1"/>
</dbReference>
<dbReference type="GO" id="GO:0032872">
    <property type="term" value="P:regulation of stress-activated MAPK cascade"/>
    <property type="evidence" value="ECO:0007669"/>
    <property type="project" value="TreeGrafter"/>
</dbReference>
<organism evidence="10 11">
    <name type="scientific">Parambassis ranga</name>
    <name type="common">Indian glassy fish</name>
    <dbReference type="NCBI Taxonomy" id="210632"/>
    <lineage>
        <taxon>Eukaryota</taxon>
        <taxon>Metazoa</taxon>
        <taxon>Chordata</taxon>
        <taxon>Craniata</taxon>
        <taxon>Vertebrata</taxon>
        <taxon>Euteleostomi</taxon>
        <taxon>Actinopterygii</taxon>
        <taxon>Neopterygii</taxon>
        <taxon>Teleostei</taxon>
        <taxon>Neoteleostei</taxon>
        <taxon>Acanthomorphata</taxon>
        <taxon>Ovalentaria</taxon>
        <taxon>Ambassidae</taxon>
        <taxon>Parambassis</taxon>
    </lineage>
</organism>
<comment type="caution">
    <text evidence="6">Lacks conserved residue(s) required for the propagation of feature annotation.</text>
</comment>
<evidence type="ECO:0000256" key="3">
    <source>
        <dbReference type="ARBA" id="ARBA00022737"/>
    </source>
</evidence>
<evidence type="ECO:0000256" key="4">
    <source>
        <dbReference type="ARBA" id="ARBA00023157"/>
    </source>
</evidence>
<dbReference type="Pfam" id="PF00531">
    <property type="entry name" value="Death"/>
    <property type="match status" value="1"/>
</dbReference>
<feature type="domain" description="Death" evidence="8">
    <location>
        <begin position="265"/>
        <end position="316"/>
    </location>
</feature>
<keyword evidence="10" id="KW-1185">Reference proteome</keyword>
<evidence type="ECO:0000259" key="8">
    <source>
        <dbReference type="PROSITE" id="PS50017"/>
    </source>
</evidence>
<dbReference type="OrthoDB" id="9949242at2759"/>
<keyword evidence="5" id="KW-0325">Glycoprotein</keyword>
<dbReference type="GO" id="GO:0097049">
    <property type="term" value="P:motor neuron apoptotic process"/>
    <property type="evidence" value="ECO:0007669"/>
    <property type="project" value="TreeGrafter"/>
</dbReference>
<dbReference type="PANTHER" id="PTHR46874:SF1">
    <property type="entry name" value="TUMOR NECROSIS FACTOR RECEPTOR SUPERFAMILY MEMBER 6"/>
    <property type="match status" value="1"/>
</dbReference>
<dbReference type="GO" id="GO:0045121">
    <property type="term" value="C:membrane raft"/>
    <property type="evidence" value="ECO:0007669"/>
    <property type="project" value="TreeGrafter"/>
</dbReference>
<dbReference type="CTD" id="355"/>
<keyword evidence="4 6" id="KW-1015">Disulfide bond</keyword>
<dbReference type="GeneID" id="114447785"/>
<feature type="disulfide bond" evidence="6">
    <location>
        <begin position="149"/>
        <end position="164"/>
    </location>
</feature>
<feature type="repeat" description="TNFR-Cys" evidence="6">
    <location>
        <begin position="148"/>
        <end position="187"/>
    </location>
</feature>
<dbReference type="InterPro" id="IPR001368">
    <property type="entry name" value="TNFR/NGFR_Cys_rich_reg"/>
</dbReference>
<dbReference type="InterPro" id="IPR011029">
    <property type="entry name" value="DEATH-like_dom_sf"/>
</dbReference>
<dbReference type="PROSITE" id="PS50017">
    <property type="entry name" value="DEATH_DOMAIN"/>
    <property type="match status" value="1"/>
</dbReference>
<keyword evidence="2" id="KW-0732">Signal</keyword>
<keyword evidence="1" id="KW-0053">Apoptosis</keyword>
<dbReference type="Pfam" id="PF00020">
    <property type="entry name" value="TNFR_c6"/>
    <property type="match status" value="2"/>
</dbReference>
<evidence type="ECO:0000256" key="6">
    <source>
        <dbReference type="PROSITE-ProRule" id="PRU00206"/>
    </source>
</evidence>
<keyword evidence="7" id="KW-0472">Membrane</keyword>
<dbReference type="GO" id="GO:0031265">
    <property type="term" value="C:CD95 death-inducing signaling complex"/>
    <property type="evidence" value="ECO:0007669"/>
    <property type="project" value="TreeGrafter"/>
</dbReference>
<dbReference type="SUPFAM" id="SSF57586">
    <property type="entry name" value="TNF receptor-like"/>
    <property type="match status" value="2"/>
</dbReference>
<gene>
    <name evidence="11" type="primary">fas</name>
</gene>
<evidence type="ECO:0000256" key="1">
    <source>
        <dbReference type="ARBA" id="ARBA00022703"/>
    </source>
</evidence>
<dbReference type="InParanoid" id="A0A6P7JT73"/>
<dbReference type="InterPro" id="IPR000488">
    <property type="entry name" value="Death_dom"/>
</dbReference>
<dbReference type="PANTHER" id="PTHR46874">
    <property type="entry name" value="TUMOR NECROSIS FACTOR RECEPTOR SUPERFAMILY MEMBER 6"/>
    <property type="match status" value="1"/>
</dbReference>
<feature type="domain" description="TNFR-Cys" evidence="9">
    <location>
        <begin position="148"/>
        <end position="187"/>
    </location>
</feature>
<evidence type="ECO:0000256" key="7">
    <source>
        <dbReference type="SAM" id="Phobius"/>
    </source>
</evidence>
<reference evidence="11" key="1">
    <citation type="submission" date="2025-08" db="UniProtKB">
        <authorList>
            <consortium name="RefSeq"/>
        </authorList>
    </citation>
    <scope>IDENTIFICATION</scope>
</reference>
<dbReference type="GO" id="GO:0097192">
    <property type="term" value="P:extrinsic apoptotic signaling pathway in absence of ligand"/>
    <property type="evidence" value="ECO:0007669"/>
    <property type="project" value="TreeGrafter"/>
</dbReference>